<keyword evidence="3 6" id="KW-0812">Transmembrane</keyword>
<keyword evidence="5 6" id="KW-0472">Membrane</keyword>
<feature type="transmembrane region" description="Helical" evidence="6">
    <location>
        <begin position="67"/>
        <end position="84"/>
    </location>
</feature>
<organism evidence="8">
    <name type="scientific">Candidatus Tenderia electrophaga</name>
    <dbReference type="NCBI Taxonomy" id="1748243"/>
    <lineage>
        <taxon>Bacteria</taxon>
        <taxon>Pseudomonadati</taxon>
        <taxon>Pseudomonadota</taxon>
        <taxon>Gammaproteobacteria</taxon>
        <taxon>Candidatus Tenderiales</taxon>
        <taxon>Candidatus Tenderiaceae</taxon>
        <taxon>Candidatus Tenderia</taxon>
    </lineage>
</organism>
<evidence type="ECO:0000313" key="8">
    <source>
        <dbReference type="EMBL" id="HHJ80562.1"/>
    </source>
</evidence>
<comment type="caution">
    <text evidence="8">The sequence shown here is derived from an EMBL/GenBank/DDBJ whole genome shotgun (WGS) entry which is preliminary data.</text>
</comment>
<gene>
    <name evidence="8" type="ORF">ENJ65_02900</name>
</gene>
<dbReference type="PANTHER" id="PTHR40077:SF1">
    <property type="entry name" value="MEMBRANE PROTEIN"/>
    <property type="match status" value="1"/>
</dbReference>
<feature type="transmembrane region" description="Helical" evidence="6">
    <location>
        <begin position="35"/>
        <end position="55"/>
    </location>
</feature>
<dbReference type="GO" id="GO:0005886">
    <property type="term" value="C:plasma membrane"/>
    <property type="evidence" value="ECO:0007669"/>
    <property type="project" value="UniProtKB-SubCell"/>
</dbReference>
<dbReference type="EMBL" id="DRNF01000182">
    <property type="protein sequence ID" value="HHJ80562.1"/>
    <property type="molecule type" value="Genomic_DNA"/>
</dbReference>
<evidence type="ECO:0000259" key="7">
    <source>
        <dbReference type="Pfam" id="PF12823"/>
    </source>
</evidence>
<evidence type="ECO:0000256" key="2">
    <source>
        <dbReference type="ARBA" id="ARBA00022475"/>
    </source>
</evidence>
<feature type="transmembrane region" description="Helical" evidence="6">
    <location>
        <begin position="6"/>
        <end position="23"/>
    </location>
</feature>
<dbReference type="AlphaFoldDB" id="A0A832J8N8"/>
<dbReference type="PANTHER" id="PTHR40077">
    <property type="entry name" value="MEMBRANE PROTEIN-RELATED"/>
    <property type="match status" value="1"/>
</dbReference>
<keyword evidence="4 6" id="KW-1133">Transmembrane helix</keyword>
<keyword evidence="2" id="KW-1003">Cell membrane</keyword>
<comment type="subcellular location">
    <subcellularLocation>
        <location evidence="1">Cell membrane</location>
        <topology evidence="1">Multi-pass membrane protein</topology>
    </subcellularLocation>
</comment>
<dbReference type="InterPro" id="IPR023845">
    <property type="entry name" value="DUF3817_TM"/>
</dbReference>
<evidence type="ECO:0000256" key="3">
    <source>
        <dbReference type="ARBA" id="ARBA00022692"/>
    </source>
</evidence>
<feature type="domain" description="DUF3817" evidence="7">
    <location>
        <begin position="2"/>
        <end position="90"/>
    </location>
</feature>
<sequence>MLNNFRIISLIEGLSFLVLLFVAMPLKYYWGYPQAVSMVGMTHGLLFVAYVLVASMVGQRQGWSDRFMFMVVLAGMLPFGCFVLERKLKKEARQVAV</sequence>
<name>A0A832J8N8_9GAMM</name>
<dbReference type="Pfam" id="PF12823">
    <property type="entry name" value="DUF3817"/>
    <property type="match status" value="1"/>
</dbReference>
<evidence type="ECO:0000256" key="1">
    <source>
        <dbReference type="ARBA" id="ARBA00004651"/>
    </source>
</evidence>
<accession>A0A832J8N8</accession>
<protein>
    <submittedName>
        <fullName evidence="8">DUF3817 domain-containing protein</fullName>
    </submittedName>
</protein>
<proteinExistence type="predicted"/>
<evidence type="ECO:0000256" key="5">
    <source>
        <dbReference type="ARBA" id="ARBA00023136"/>
    </source>
</evidence>
<dbReference type="NCBIfam" id="TIGR03954">
    <property type="entry name" value="integ_memb_HG"/>
    <property type="match status" value="1"/>
</dbReference>
<reference evidence="8" key="1">
    <citation type="journal article" date="2020" name="mSystems">
        <title>Genome- and Community-Level Interaction Insights into Carbon Utilization and Element Cycling Functions of Hydrothermarchaeota in Hydrothermal Sediment.</title>
        <authorList>
            <person name="Zhou Z."/>
            <person name="Liu Y."/>
            <person name="Xu W."/>
            <person name="Pan J."/>
            <person name="Luo Z.H."/>
            <person name="Li M."/>
        </authorList>
    </citation>
    <scope>NUCLEOTIDE SEQUENCE [LARGE SCALE GENOMIC DNA]</scope>
    <source>
        <strain evidence="8">HyVt-505</strain>
    </source>
</reference>
<evidence type="ECO:0000256" key="4">
    <source>
        <dbReference type="ARBA" id="ARBA00022989"/>
    </source>
</evidence>
<dbReference type="Proteomes" id="UP000885832">
    <property type="component" value="Unassembled WGS sequence"/>
</dbReference>
<evidence type="ECO:0000256" key="6">
    <source>
        <dbReference type="SAM" id="Phobius"/>
    </source>
</evidence>